<reference evidence="1" key="1">
    <citation type="submission" date="2020-02" db="EMBL/GenBank/DDBJ databases">
        <authorList>
            <person name="Scholz U."/>
            <person name="Mascher M."/>
            <person name="Fiebig A."/>
        </authorList>
    </citation>
    <scope>NUCLEOTIDE SEQUENCE</scope>
</reference>
<dbReference type="AlphaFoldDB" id="A0A7I8L8L5"/>
<protein>
    <submittedName>
        <fullName evidence="1">Uncharacterized protein</fullName>
    </submittedName>
</protein>
<evidence type="ECO:0000313" key="2">
    <source>
        <dbReference type="Proteomes" id="UP000663760"/>
    </source>
</evidence>
<accession>A0A7I8L8L5</accession>
<dbReference type="EMBL" id="LR746274">
    <property type="protein sequence ID" value="CAA7405605.1"/>
    <property type="molecule type" value="Genomic_DNA"/>
</dbReference>
<name>A0A7I8L8L5_SPIIN</name>
<dbReference type="Proteomes" id="UP000663760">
    <property type="component" value="Chromosome 11"/>
</dbReference>
<evidence type="ECO:0000313" key="1">
    <source>
        <dbReference type="EMBL" id="CAA7405605.1"/>
    </source>
</evidence>
<proteinExistence type="predicted"/>
<sequence length="37" mass="4402">MDFSRLKIFVLGHTLHRRLICQLRFYCSLLVGTFSMV</sequence>
<organism evidence="1 2">
    <name type="scientific">Spirodela intermedia</name>
    <name type="common">Intermediate duckweed</name>
    <dbReference type="NCBI Taxonomy" id="51605"/>
    <lineage>
        <taxon>Eukaryota</taxon>
        <taxon>Viridiplantae</taxon>
        <taxon>Streptophyta</taxon>
        <taxon>Embryophyta</taxon>
        <taxon>Tracheophyta</taxon>
        <taxon>Spermatophyta</taxon>
        <taxon>Magnoliopsida</taxon>
        <taxon>Liliopsida</taxon>
        <taxon>Araceae</taxon>
        <taxon>Lemnoideae</taxon>
        <taxon>Spirodela</taxon>
    </lineage>
</organism>
<gene>
    <name evidence="1" type="ORF">SI8410_11016283</name>
</gene>
<keyword evidence="2" id="KW-1185">Reference proteome</keyword>